<evidence type="ECO:0000256" key="4">
    <source>
        <dbReference type="ARBA" id="ARBA00022525"/>
    </source>
</evidence>
<keyword evidence="4" id="KW-0964">Secreted</keyword>
<keyword evidence="5" id="KW-0272">Extracellular matrix</keyword>
<evidence type="ECO:0000256" key="3">
    <source>
        <dbReference type="ARBA" id="ARBA00022473"/>
    </source>
</evidence>
<dbReference type="CDD" id="cd19338">
    <property type="entry name" value="Wnt_Wnt6"/>
    <property type="match status" value="1"/>
</dbReference>
<dbReference type="Gene3D" id="3.30.2460.20">
    <property type="match status" value="1"/>
</dbReference>
<evidence type="ECO:0000313" key="12">
    <source>
        <dbReference type="EnsemblMetazoa" id="LLOJ009103-PA"/>
    </source>
</evidence>
<evidence type="ECO:0000313" key="11">
    <source>
        <dbReference type="EMBL" id="MBC1180890.1"/>
    </source>
</evidence>
<dbReference type="VEuPathDB" id="VectorBase:LLONM1_005849"/>
<keyword evidence="7" id="KW-1015">Disulfide bond</keyword>
<reference evidence="13" key="1">
    <citation type="submission" date="2012-05" db="EMBL/GenBank/DDBJ databases">
        <title>Whole Genome Assembly of Lutzomyia longipalpis.</title>
        <authorList>
            <person name="Richards S."/>
            <person name="Qu C."/>
            <person name="Dillon R."/>
            <person name="Worley K."/>
            <person name="Scherer S."/>
            <person name="Batterton M."/>
            <person name="Taylor A."/>
            <person name="Hawes A."/>
            <person name="Hernandez B."/>
            <person name="Kovar C."/>
            <person name="Mandapat C."/>
            <person name="Pham C."/>
            <person name="Qu C."/>
            <person name="Jing C."/>
            <person name="Bess C."/>
            <person name="Bandaranaike D."/>
            <person name="Ngo D."/>
            <person name="Ongeri F."/>
            <person name="Arias F."/>
            <person name="Lara F."/>
            <person name="Weissenberger G."/>
            <person name="Kamau G."/>
            <person name="Han H."/>
            <person name="Shen H."/>
            <person name="Dinh H."/>
            <person name="Khalil I."/>
            <person name="Jones J."/>
            <person name="Shafer J."/>
            <person name="Jayaseelan J."/>
            <person name="Quiroz J."/>
            <person name="Blankenburg K."/>
            <person name="Nguyen L."/>
            <person name="Jackson L."/>
            <person name="Francisco L."/>
            <person name="Tang L.-Y."/>
            <person name="Pu L.-L."/>
            <person name="Perales L."/>
            <person name="Lorensuhewa L."/>
            <person name="Munidasa M."/>
            <person name="Coyle M."/>
            <person name="Taylor M."/>
            <person name="Puazo M."/>
            <person name="Firestine M."/>
            <person name="Scheel M."/>
            <person name="Javaid M."/>
            <person name="Wang M."/>
            <person name="Li M."/>
            <person name="Tabassum N."/>
            <person name="Saada N."/>
            <person name="Osuji N."/>
            <person name="Aqrawi P."/>
            <person name="Fu Q."/>
            <person name="Thornton R."/>
            <person name="Raj R."/>
            <person name="Goodspeed R."/>
            <person name="Mata R."/>
            <person name="Najjar R."/>
            <person name="Gubbala S."/>
            <person name="Lee S."/>
            <person name="Denson S."/>
            <person name="Patil S."/>
            <person name="Macmil S."/>
            <person name="Qi S."/>
            <person name="Matskevitch T."/>
            <person name="Palculict T."/>
            <person name="Mathew T."/>
            <person name="Vee V."/>
            <person name="Velamala V."/>
            <person name="Korchina V."/>
            <person name="Cai W."/>
            <person name="Liu W."/>
            <person name="Dai W."/>
            <person name="Zou X."/>
            <person name="Zhu Y."/>
            <person name="Zhang Y."/>
            <person name="Wu Y.-Q."/>
            <person name="Xin Y."/>
            <person name="Nazarath L."/>
            <person name="Kovar C."/>
            <person name="Han Y."/>
            <person name="Muzny D."/>
            <person name="Gibbs R."/>
        </authorList>
    </citation>
    <scope>NUCLEOTIDE SEQUENCE [LARGE SCALE GENOMIC DNA]</scope>
    <source>
        <strain evidence="13">Jacobina</strain>
    </source>
</reference>
<dbReference type="GO" id="GO:0030182">
    <property type="term" value="P:neuron differentiation"/>
    <property type="evidence" value="ECO:0007669"/>
    <property type="project" value="TreeGrafter"/>
</dbReference>
<dbReference type="VEuPathDB" id="VectorBase:LLOJ009103"/>
<protein>
    <recommendedName>
        <fullName evidence="10">Protein Wnt</fullName>
    </recommendedName>
</protein>
<reference evidence="11" key="2">
    <citation type="journal article" date="2020" name="BMC">
        <title>Leishmania infection induces a limited differential gene expression in the sand fly midgut.</title>
        <authorList>
            <person name="Coutinho-Abreu I.V."/>
            <person name="Serafim T.D."/>
            <person name="Meneses C."/>
            <person name="Kamhawi S."/>
            <person name="Oliveira F."/>
            <person name="Valenzuela J.G."/>
        </authorList>
    </citation>
    <scope>NUCLEOTIDE SEQUENCE</scope>
    <source>
        <strain evidence="11">Jacobina</strain>
        <tissue evidence="11">Midgut</tissue>
    </source>
</reference>
<dbReference type="InterPro" id="IPR005817">
    <property type="entry name" value="Wnt"/>
</dbReference>
<dbReference type="SMART" id="SM00097">
    <property type="entry name" value="WNT1"/>
    <property type="match status" value="1"/>
</dbReference>
<dbReference type="InterPro" id="IPR009143">
    <property type="entry name" value="Wnt6"/>
</dbReference>
<dbReference type="EMBL" id="AJWK01031052">
    <property type="status" value="NOT_ANNOTATED_CDS"/>
    <property type="molecule type" value="Genomic_DNA"/>
</dbReference>
<evidence type="ECO:0000256" key="8">
    <source>
        <dbReference type="ARBA" id="ARBA00023180"/>
    </source>
</evidence>
<keyword evidence="8" id="KW-0325">Glycoprotein</keyword>
<organism evidence="12 13">
    <name type="scientific">Lutzomyia longipalpis</name>
    <name type="common">Sand fly</name>
    <dbReference type="NCBI Taxonomy" id="7200"/>
    <lineage>
        <taxon>Eukaryota</taxon>
        <taxon>Metazoa</taxon>
        <taxon>Ecdysozoa</taxon>
        <taxon>Arthropoda</taxon>
        <taxon>Hexapoda</taxon>
        <taxon>Insecta</taxon>
        <taxon>Pterygota</taxon>
        <taxon>Neoptera</taxon>
        <taxon>Endopterygota</taxon>
        <taxon>Diptera</taxon>
        <taxon>Nematocera</taxon>
        <taxon>Psychodoidea</taxon>
        <taxon>Psychodidae</taxon>
        <taxon>Lutzomyia</taxon>
        <taxon>Lutzomyia</taxon>
    </lineage>
</organism>
<dbReference type="GO" id="GO:0005125">
    <property type="term" value="F:cytokine activity"/>
    <property type="evidence" value="ECO:0007669"/>
    <property type="project" value="TreeGrafter"/>
</dbReference>
<evidence type="ECO:0000256" key="2">
    <source>
        <dbReference type="ARBA" id="ARBA00005683"/>
    </source>
</evidence>
<dbReference type="GO" id="GO:0005109">
    <property type="term" value="F:frizzled binding"/>
    <property type="evidence" value="ECO:0007669"/>
    <property type="project" value="TreeGrafter"/>
</dbReference>
<dbReference type="GO" id="GO:0005615">
    <property type="term" value="C:extracellular space"/>
    <property type="evidence" value="ECO:0007669"/>
    <property type="project" value="TreeGrafter"/>
</dbReference>
<evidence type="ECO:0000256" key="5">
    <source>
        <dbReference type="ARBA" id="ARBA00022530"/>
    </source>
</evidence>
<dbReference type="GO" id="GO:0007517">
    <property type="term" value="P:muscle organ development"/>
    <property type="evidence" value="ECO:0007669"/>
    <property type="project" value="UniProtKB-ARBA"/>
</dbReference>
<dbReference type="EMBL" id="AJWK01031053">
    <property type="status" value="NOT_ANNOTATED_CDS"/>
    <property type="molecule type" value="Genomic_DNA"/>
</dbReference>
<dbReference type="PANTHER" id="PTHR12027">
    <property type="entry name" value="WNT RELATED"/>
    <property type="match status" value="1"/>
</dbReference>
<dbReference type="EnsemblMetazoa" id="LLOJ009103-RA">
    <property type="protein sequence ID" value="LLOJ009103-PA"/>
    <property type="gene ID" value="LLOJ009103"/>
</dbReference>
<dbReference type="EMBL" id="GITU01012187">
    <property type="protein sequence ID" value="MBC1180890.1"/>
    <property type="molecule type" value="Transcribed_RNA"/>
</dbReference>
<dbReference type="GO" id="GO:0060560">
    <property type="term" value="P:developmental growth involved in morphogenesis"/>
    <property type="evidence" value="ECO:0007669"/>
    <property type="project" value="UniProtKB-ARBA"/>
</dbReference>
<keyword evidence="9" id="KW-0449">Lipoprotein</keyword>
<keyword evidence="13" id="KW-1185">Reference proteome</keyword>
<dbReference type="PROSITE" id="PS00246">
    <property type="entry name" value="WNT1"/>
    <property type="match status" value="1"/>
</dbReference>
<evidence type="ECO:0000313" key="13">
    <source>
        <dbReference type="Proteomes" id="UP000092461"/>
    </source>
</evidence>
<dbReference type="PANTHER" id="PTHR12027:SF72">
    <property type="entry name" value="PROTEIN WNT-6"/>
    <property type="match status" value="1"/>
</dbReference>
<reference evidence="12" key="3">
    <citation type="submission" date="2020-05" db="UniProtKB">
        <authorList>
            <consortium name="EnsemblMetazoa"/>
        </authorList>
    </citation>
    <scope>IDENTIFICATION</scope>
    <source>
        <strain evidence="12">Jacobina</strain>
    </source>
</reference>
<comment type="similarity">
    <text evidence="2 10">Belongs to the Wnt family.</text>
</comment>
<dbReference type="Pfam" id="PF00110">
    <property type="entry name" value="wnt"/>
    <property type="match status" value="2"/>
</dbReference>
<dbReference type="GO" id="GO:0060070">
    <property type="term" value="P:canonical Wnt signaling pathway"/>
    <property type="evidence" value="ECO:0007669"/>
    <property type="project" value="TreeGrafter"/>
</dbReference>
<evidence type="ECO:0000256" key="1">
    <source>
        <dbReference type="ARBA" id="ARBA00004498"/>
    </source>
</evidence>
<dbReference type="GO" id="GO:0000902">
    <property type="term" value="P:cell morphogenesis"/>
    <property type="evidence" value="ECO:0007669"/>
    <property type="project" value="UniProtKB-ARBA"/>
</dbReference>
<dbReference type="GO" id="GO:0045165">
    <property type="term" value="P:cell fate commitment"/>
    <property type="evidence" value="ECO:0007669"/>
    <property type="project" value="TreeGrafter"/>
</dbReference>
<comment type="subcellular location">
    <subcellularLocation>
        <location evidence="1 10">Secreted</location>
        <location evidence="1 10">Extracellular space</location>
        <location evidence="1 10">Extracellular matrix</location>
    </subcellularLocation>
</comment>
<dbReference type="Proteomes" id="UP000092461">
    <property type="component" value="Unassembled WGS sequence"/>
</dbReference>
<evidence type="ECO:0000256" key="10">
    <source>
        <dbReference type="RuleBase" id="RU003500"/>
    </source>
</evidence>
<accession>A0A1B0CVR8</accession>
<evidence type="ECO:0000256" key="7">
    <source>
        <dbReference type="ARBA" id="ARBA00023157"/>
    </source>
</evidence>
<dbReference type="FunFam" id="3.30.2460.20:FF:000001">
    <property type="entry name" value="Wnt homolog"/>
    <property type="match status" value="1"/>
</dbReference>
<evidence type="ECO:0000256" key="6">
    <source>
        <dbReference type="ARBA" id="ARBA00022687"/>
    </source>
</evidence>
<evidence type="ECO:0000256" key="9">
    <source>
        <dbReference type="ARBA" id="ARBA00023288"/>
    </source>
</evidence>
<dbReference type="InterPro" id="IPR043158">
    <property type="entry name" value="Wnt_C"/>
</dbReference>
<dbReference type="InterPro" id="IPR018161">
    <property type="entry name" value="Wnt_CS"/>
</dbReference>
<sequence length="401" mass="45692">VEGSNVLLDPQRECRKSKRARGKLTDICKNGTSLLKEITNGISMSFAECQYQFRNNRWNCNTQRRSLKRILARGSNVLLDPQRECRKSKRARGKLTDICKNGTSLLKEITNGISMSFAECQYQFRNNRWNCNTQRRSLKRILARDTRETAFVNAITAAGIAYTVARACATGNLVECTCHANSQSHPPSKLKKWRKYLMAPDESWEWAGCGDNINFGVNKSKIFLDARYRRKKDIKALVKTHNNIAGLLAIKKHMQLKCRCHGMSGSCTMQTCWMVMPPFREVADRLRERYDGAAKVIARNDGTSLMPEGRTIKPPTKEDLVYAEESPDFCRPNHRTGSLGTQGRECNATSMGMDGCELLCCNRGYRADLVTRKVPCHCTFEWCCEVKCKMCDERKTRFTCL</sequence>
<proteinExistence type="inferred from homology"/>
<name>A0A1B0CVR8_LUTLO</name>
<dbReference type="PRINTS" id="PR01349">
    <property type="entry name" value="WNTPROTEIN"/>
</dbReference>
<keyword evidence="6 10" id="KW-0879">Wnt signaling pathway</keyword>
<comment type="function">
    <text evidence="10">Ligand for members of the frizzled family of seven transmembrane receptors.</text>
</comment>
<dbReference type="AlphaFoldDB" id="A0A1B0CVR8"/>
<keyword evidence="3 10" id="KW-0217">Developmental protein</keyword>